<name>A0A1Y2CFQ2_9FUNG</name>
<dbReference type="EMBL" id="MCGO01000018">
    <property type="protein sequence ID" value="ORY45859.1"/>
    <property type="molecule type" value="Genomic_DNA"/>
</dbReference>
<gene>
    <name evidence="1" type="ORF">BCR33DRAFT_154109</name>
</gene>
<evidence type="ECO:0000313" key="2">
    <source>
        <dbReference type="Proteomes" id="UP000193642"/>
    </source>
</evidence>
<keyword evidence="2" id="KW-1185">Reference proteome</keyword>
<accession>A0A1Y2CFQ2</accession>
<organism evidence="1 2">
    <name type="scientific">Rhizoclosmatium globosum</name>
    <dbReference type="NCBI Taxonomy" id="329046"/>
    <lineage>
        <taxon>Eukaryota</taxon>
        <taxon>Fungi</taxon>
        <taxon>Fungi incertae sedis</taxon>
        <taxon>Chytridiomycota</taxon>
        <taxon>Chytridiomycota incertae sedis</taxon>
        <taxon>Chytridiomycetes</taxon>
        <taxon>Chytridiales</taxon>
        <taxon>Chytriomycetaceae</taxon>
        <taxon>Rhizoclosmatium</taxon>
    </lineage>
</organism>
<dbReference type="OrthoDB" id="2137303at2759"/>
<evidence type="ECO:0000313" key="1">
    <source>
        <dbReference type="EMBL" id="ORY45859.1"/>
    </source>
</evidence>
<reference evidence="1 2" key="1">
    <citation type="submission" date="2016-07" db="EMBL/GenBank/DDBJ databases">
        <title>Pervasive Adenine N6-methylation of Active Genes in Fungi.</title>
        <authorList>
            <consortium name="DOE Joint Genome Institute"/>
            <person name="Mondo S.J."/>
            <person name="Dannebaum R.O."/>
            <person name="Kuo R.C."/>
            <person name="Labutti K."/>
            <person name="Haridas S."/>
            <person name="Kuo A."/>
            <person name="Salamov A."/>
            <person name="Ahrendt S.R."/>
            <person name="Lipzen A."/>
            <person name="Sullivan W."/>
            <person name="Andreopoulos W.B."/>
            <person name="Clum A."/>
            <person name="Lindquist E."/>
            <person name="Daum C."/>
            <person name="Ramamoorthy G.K."/>
            <person name="Gryganskyi A."/>
            <person name="Culley D."/>
            <person name="Magnuson J.K."/>
            <person name="James T.Y."/>
            <person name="O'Malley M.A."/>
            <person name="Stajich J.E."/>
            <person name="Spatafora J.W."/>
            <person name="Visel A."/>
            <person name="Grigoriev I.V."/>
        </authorList>
    </citation>
    <scope>NUCLEOTIDE SEQUENCE [LARGE SCALE GENOMIC DNA]</scope>
    <source>
        <strain evidence="1 2">JEL800</strain>
    </source>
</reference>
<proteinExistence type="predicted"/>
<sequence>MTPEIHDPIISRMMEQRVKMTDVDAAAEQERRNRMYVMLRSSIPYPSLRYVTYTPHCLPTDGLANTSSYKSRKLMPNGNRIPFIMNFLKKR</sequence>
<dbReference type="AlphaFoldDB" id="A0A1Y2CFQ2"/>
<comment type="caution">
    <text evidence="1">The sequence shown here is derived from an EMBL/GenBank/DDBJ whole genome shotgun (WGS) entry which is preliminary data.</text>
</comment>
<protein>
    <submittedName>
        <fullName evidence="1">Uncharacterized protein</fullName>
    </submittedName>
</protein>
<dbReference type="Proteomes" id="UP000193642">
    <property type="component" value="Unassembled WGS sequence"/>
</dbReference>